<dbReference type="OrthoDB" id="5592120at2759"/>
<dbReference type="Gene3D" id="4.10.60.10">
    <property type="entry name" value="Zinc finger, CCHC-type"/>
    <property type="match status" value="2"/>
</dbReference>
<feature type="compositionally biased region" description="Acidic residues" evidence="10">
    <location>
        <begin position="384"/>
        <end position="405"/>
    </location>
</feature>
<feature type="compositionally biased region" description="Basic residues" evidence="10">
    <location>
        <begin position="707"/>
        <end position="720"/>
    </location>
</feature>
<keyword evidence="3" id="KW-0677">Repeat</keyword>
<feature type="compositionally biased region" description="Low complexity" evidence="10">
    <location>
        <begin position="420"/>
        <end position="430"/>
    </location>
</feature>
<evidence type="ECO:0000313" key="12">
    <source>
        <dbReference type="Proteomes" id="UP001165740"/>
    </source>
</evidence>
<feature type="domain" description="CCHC-type" evidence="11">
    <location>
        <begin position="612"/>
        <end position="625"/>
    </location>
</feature>
<evidence type="ECO:0000313" key="15">
    <source>
        <dbReference type="RefSeq" id="XP_013082895.2"/>
    </source>
</evidence>
<dbReference type="GO" id="GO:0071035">
    <property type="term" value="P:nuclear polyadenylation-dependent rRNA catabolic process"/>
    <property type="evidence" value="ECO:0007669"/>
    <property type="project" value="TreeGrafter"/>
</dbReference>
<evidence type="ECO:0000256" key="1">
    <source>
        <dbReference type="ARBA" id="ARBA00004123"/>
    </source>
</evidence>
<keyword evidence="2" id="KW-0479">Metal-binding</keyword>
<dbReference type="InterPro" id="IPR051644">
    <property type="entry name" value="TRAMP_AT-DNA-binding"/>
</dbReference>
<feature type="compositionally biased region" description="Basic residues" evidence="10">
    <location>
        <begin position="345"/>
        <end position="355"/>
    </location>
</feature>
<feature type="region of interest" description="Disordered" evidence="10">
    <location>
        <begin position="769"/>
        <end position="788"/>
    </location>
</feature>
<dbReference type="PANTHER" id="PTHR46543">
    <property type="entry name" value="ZINC FINGER CCHC DOMAIN-CONTAINING PROTEIN 7"/>
    <property type="match status" value="1"/>
</dbReference>
<proteinExistence type="predicted"/>
<dbReference type="GO" id="GO:0071031">
    <property type="term" value="P:nuclear mRNA surveillance of mRNA 3'-end processing"/>
    <property type="evidence" value="ECO:0007669"/>
    <property type="project" value="TreeGrafter"/>
</dbReference>
<evidence type="ECO:0000313" key="14">
    <source>
        <dbReference type="RefSeq" id="XP_013082821.2"/>
    </source>
</evidence>
<keyword evidence="6" id="KW-0539">Nucleus</keyword>
<dbReference type="AlphaFoldDB" id="A0A9U8EDA2"/>
<dbReference type="RefSeq" id="XP_013082821.2">
    <property type="nucleotide sequence ID" value="XM_013227367.2"/>
</dbReference>
<dbReference type="RefSeq" id="XP_013082895.2">
    <property type="nucleotide sequence ID" value="XM_013227441.2"/>
</dbReference>
<evidence type="ECO:0000256" key="10">
    <source>
        <dbReference type="SAM" id="MobiDB-lite"/>
    </source>
</evidence>
<gene>
    <name evidence="13 14 15 16" type="primary">LOC106067976</name>
</gene>
<dbReference type="RefSeq" id="XP_013082748.2">
    <property type="nucleotide sequence ID" value="XM_013227294.2"/>
</dbReference>
<feature type="compositionally biased region" description="Polar residues" evidence="10">
    <location>
        <begin position="880"/>
        <end position="935"/>
    </location>
</feature>
<feature type="compositionally biased region" description="Basic residues" evidence="10">
    <location>
        <begin position="659"/>
        <end position="669"/>
    </location>
</feature>
<keyword evidence="4 9" id="KW-0863">Zinc-finger</keyword>
<dbReference type="GO" id="GO:0071038">
    <property type="term" value="P:TRAMP-dependent tRNA surveillance pathway"/>
    <property type="evidence" value="ECO:0007669"/>
    <property type="project" value="TreeGrafter"/>
</dbReference>
<evidence type="ECO:0000256" key="8">
    <source>
        <dbReference type="ARBA" id="ARBA00043023"/>
    </source>
</evidence>
<evidence type="ECO:0000256" key="7">
    <source>
        <dbReference type="ARBA" id="ARBA00041190"/>
    </source>
</evidence>
<dbReference type="GO" id="GO:0071037">
    <property type="term" value="P:nuclear polyadenylation-dependent snRNA catabolic process"/>
    <property type="evidence" value="ECO:0007669"/>
    <property type="project" value="TreeGrafter"/>
</dbReference>
<evidence type="ECO:0000256" key="4">
    <source>
        <dbReference type="ARBA" id="ARBA00022771"/>
    </source>
</evidence>
<feature type="domain" description="CCHC-type" evidence="11">
    <location>
        <begin position="506"/>
        <end position="521"/>
    </location>
</feature>
<feature type="region of interest" description="Disordered" evidence="10">
    <location>
        <begin position="649"/>
        <end position="747"/>
    </location>
</feature>
<keyword evidence="5" id="KW-0862">Zinc</keyword>
<evidence type="ECO:0000313" key="13">
    <source>
        <dbReference type="RefSeq" id="XP_013082748.2"/>
    </source>
</evidence>
<evidence type="ECO:0000256" key="9">
    <source>
        <dbReference type="PROSITE-ProRule" id="PRU00047"/>
    </source>
</evidence>
<dbReference type="Proteomes" id="UP001165740">
    <property type="component" value="Chromosome 2"/>
</dbReference>
<protein>
    <recommendedName>
        <fullName evidence="7">Zinc finger CCHC domain-containing protein 7</fullName>
    </recommendedName>
    <alternativeName>
        <fullName evidence="8">TRAMP-like complex RNA-binding factor ZCCHC7</fullName>
    </alternativeName>
</protein>
<feature type="compositionally biased region" description="Basic and acidic residues" evidence="10">
    <location>
        <begin position="688"/>
        <end position="697"/>
    </location>
</feature>
<dbReference type="GO" id="GO:0003723">
    <property type="term" value="F:RNA binding"/>
    <property type="evidence" value="ECO:0007669"/>
    <property type="project" value="TreeGrafter"/>
</dbReference>
<organism evidence="12 15">
    <name type="scientific">Biomphalaria glabrata</name>
    <name type="common">Bloodfluke planorb</name>
    <name type="synonym">Freshwater snail</name>
    <dbReference type="NCBI Taxonomy" id="6526"/>
    <lineage>
        <taxon>Eukaryota</taxon>
        <taxon>Metazoa</taxon>
        <taxon>Spiralia</taxon>
        <taxon>Lophotrochozoa</taxon>
        <taxon>Mollusca</taxon>
        <taxon>Gastropoda</taxon>
        <taxon>Heterobranchia</taxon>
        <taxon>Euthyneura</taxon>
        <taxon>Panpulmonata</taxon>
        <taxon>Hygrophila</taxon>
        <taxon>Lymnaeoidea</taxon>
        <taxon>Planorbidae</taxon>
        <taxon>Biomphalaria</taxon>
    </lineage>
</organism>
<evidence type="ECO:0000256" key="3">
    <source>
        <dbReference type="ARBA" id="ARBA00022737"/>
    </source>
</evidence>
<dbReference type="KEGG" id="bgt:106067976"/>
<name>A0A9U8EDA2_BIOGL</name>
<dbReference type="RefSeq" id="XP_013082958.2">
    <property type="nucleotide sequence ID" value="XM_013227504.2"/>
</dbReference>
<evidence type="ECO:0000256" key="6">
    <source>
        <dbReference type="ARBA" id="ARBA00023242"/>
    </source>
</evidence>
<dbReference type="SUPFAM" id="SSF57756">
    <property type="entry name" value="Retrovirus zinc finger-like domains"/>
    <property type="match status" value="3"/>
</dbReference>
<feature type="compositionally biased region" description="Low complexity" evidence="10">
    <location>
        <begin position="862"/>
        <end position="875"/>
    </location>
</feature>
<evidence type="ECO:0000259" key="11">
    <source>
        <dbReference type="PROSITE" id="PS50158"/>
    </source>
</evidence>
<dbReference type="Pfam" id="PF00098">
    <property type="entry name" value="zf-CCHC"/>
    <property type="match status" value="2"/>
</dbReference>
<dbReference type="InterPro" id="IPR036875">
    <property type="entry name" value="Znf_CCHC_sf"/>
</dbReference>
<feature type="region of interest" description="Disordered" evidence="10">
    <location>
        <begin position="90"/>
        <end position="113"/>
    </location>
</feature>
<sequence>MEETYYINEDSCNSEPEDFIDHHELEVALYSQVHFDAGPGSETWNKDTLVSNNNRSFHIEVKKLTSTLSTAKQSLPSCTGDFIGFSELPSDNSQKCSTKASSPSTSVSKKKGKIAKASKTKDKKEFQECTLSFEIDKKGNPNSIKDSSSLDIICINNAKKSTPSNDNTVKSAINDDIIELGNKTNVVMAAKEDIVMVSGETSKQKKTALNSGIEQNKEKLIAETSPAAAEMCLPFKLTKSKKVASDELLQPEISTKKSKTDITSQANNKQNVPKIQDFLHLSKSDTSSTSKVKKKVSKLDAAVKIRKPTVCIRRPPLVAKFNPDSDTDTDYSDSECSVRESPAKPLKKTSARKLTKSSGALAKTLFAKKDPEDKTNQLQTEVNLDPDSETEGDEEEGEVGTENSDDCILVERSVLDEANTIELSEETSSQESEDETTDHSEGELTSSEDDSPLDVTPNLEFNLAGGMSALLSSKSPSSEEWKIDEQDRFKTNSLTSRYFSPLKVQCRNCKVEGHLSRDCPKPMKKKCVFCAEEGHISVACPDAICYNCDTPGHRNNECSEPKRNWHALCNRCYVAGHREEMCPDRWRQYHISTDPDCFNTQRKDATNDRVYCYNCGSQGHFGHDCQAARFNKFVPASYPLIAHYDTRKNRLKSNDTAAKHKKHSARGKQGRSESEKDLHKKKKKSKADKKDELKETSNEFVAPGSLFKKKSKSHSSHKSTKNFSKGDHQKQVSPASGKSRKRQHELYEPKDEIEDLQEDFESHQVNHNEWWNSDSKQPPKKMGKFGRNQGDQYYEEHWDGRRNRADLGESRSQGNHEQGKFWDRNYREMNHYGPRPPANAQYMRGNIGRNLMEERFHQSYPGSQNQGFQQSNQSNRDFRQGNQPNRDFRQGNQSNRDFRQVNQSNRDFRQGNQSNRDFRQGNQSNRGGMKHSQSWPVIQSKKNTGGFQFQNDQFAMLKNNCDRNQYQKNW</sequence>
<accession>A0A9U8EDA2</accession>
<dbReference type="SMART" id="SM00343">
    <property type="entry name" value="ZnF_C2HC"/>
    <property type="match status" value="5"/>
</dbReference>
<dbReference type="OMA" id="HEHSELN"/>
<evidence type="ECO:0000256" key="2">
    <source>
        <dbReference type="ARBA" id="ARBA00022723"/>
    </source>
</evidence>
<feature type="domain" description="CCHC-type" evidence="11">
    <location>
        <begin position="545"/>
        <end position="560"/>
    </location>
</feature>
<dbReference type="GO" id="GO:0008270">
    <property type="term" value="F:zinc ion binding"/>
    <property type="evidence" value="ECO:0007669"/>
    <property type="project" value="UniProtKB-KW"/>
</dbReference>
<dbReference type="GO" id="GO:0031499">
    <property type="term" value="C:TRAMP complex"/>
    <property type="evidence" value="ECO:0007669"/>
    <property type="project" value="TreeGrafter"/>
</dbReference>
<feature type="compositionally biased region" description="Low complexity" evidence="10">
    <location>
        <begin position="95"/>
        <end position="107"/>
    </location>
</feature>
<dbReference type="InterPro" id="IPR001878">
    <property type="entry name" value="Znf_CCHC"/>
</dbReference>
<comment type="subcellular location">
    <subcellularLocation>
        <location evidence="1">Nucleus</location>
    </subcellularLocation>
</comment>
<feature type="region of interest" description="Disordered" evidence="10">
    <location>
        <begin position="859"/>
        <end position="935"/>
    </location>
</feature>
<dbReference type="GeneID" id="106067976"/>
<dbReference type="PANTHER" id="PTHR46543:SF1">
    <property type="entry name" value="ZINC FINGER CCHC DOMAIN-CONTAINING PROTEIN 7"/>
    <property type="match status" value="1"/>
</dbReference>
<evidence type="ECO:0000313" key="16">
    <source>
        <dbReference type="RefSeq" id="XP_013082958.2"/>
    </source>
</evidence>
<keyword evidence="12" id="KW-1185">Reference proteome</keyword>
<dbReference type="GO" id="GO:0071036">
    <property type="term" value="P:nuclear polyadenylation-dependent snoRNA catabolic process"/>
    <property type="evidence" value="ECO:0007669"/>
    <property type="project" value="TreeGrafter"/>
</dbReference>
<dbReference type="PROSITE" id="PS50158">
    <property type="entry name" value="ZF_CCHC"/>
    <property type="match status" value="3"/>
</dbReference>
<feature type="region of interest" description="Disordered" evidence="10">
    <location>
        <begin position="318"/>
        <end position="459"/>
    </location>
</feature>
<evidence type="ECO:0000256" key="5">
    <source>
        <dbReference type="ARBA" id="ARBA00022833"/>
    </source>
</evidence>
<reference evidence="13 14" key="1">
    <citation type="submission" date="2025-04" db="UniProtKB">
        <authorList>
            <consortium name="RefSeq"/>
        </authorList>
    </citation>
    <scope>IDENTIFICATION</scope>
</reference>
<dbReference type="GO" id="GO:0071039">
    <property type="term" value="P:nuclear polyadenylation-dependent CUT catabolic process"/>
    <property type="evidence" value="ECO:0007669"/>
    <property type="project" value="TreeGrafter"/>
</dbReference>